<name>A0A166RJQ5_9PEZI</name>
<dbReference type="SUPFAM" id="SSF54160">
    <property type="entry name" value="Chromo domain-like"/>
    <property type="match status" value="1"/>
</dbReference>
<keyword evidence="3" id="KW-1185">Reference proteome</keyword>
<proteinExistence type="predicted"/>
<organism evidence="2 3">
    <name type="scientific">Colletotrichum tofieldiae</name>
    <dbReference type="NCBI Taxonomy" id="708197"/>
    <lineage>
        <taxon>Eukaryota</taxon>
        <taxon>Fungi</taxon>
        <taxon>Dikarya</taxon>
        <taxon>Ascomycota</taxon>
        <taxon>Pezizomycotina</taxon>
        <taxon>Sordariomycetes</taxon>
        <taxon>Hypocreomycetidae</taxon>
        <taxon>Glomerellales</taxon>
        <taxon>Glomerellaceae</taxon>
        <taxon>Colletotrichum</taxon>
        <taxon>Colletotrichum spaethianum species complex</taxon>
    </lineage>
</organism>
<sequence>MQTLGPAYPANSRQYKSALSQYDGSRSAAPSPDLFAFALVWPSERPRRSLDLTNPSSTSRKTLSLCDHFLPEPDDEQHETKRDDDSVDEQLRNEGHDVGIQHGTPPAESITADTSDTQYPVHSILLHRLIDDVIELLVQWGGRWLKNDPTWESDDELWETCRETVIRYWCPNGRNHRNRLLRLDPIQGAFTVGRILGEKMVRRTDGTGTEAKYLVDFVGYAKPEWQPADCLTTETIELWRSRAPAENSKNQRKRKR</sequence>
<evidence type="ECO:0000256" key="1">
    <source>
        <dbReference type="ARBA" id="ARBA00011353"/>
    </source>
</evidence>
<protein>
    <submittedName>
        <fullName evidence="2">Chromodomain protein</fullName>
    </submittedName>
</protein>
<accession>A0A166RJQ5</accession>
<dbReference type="Gene3D" id="2.40.50.40">
    <property type="match status" value="2"/>
</dbReference>
<comment type="caution">
    <text evidence="2">The sequence shown here is derived from an EMBL/GenBank/DDBJ whole genome shotgun (WGS) entry which is preliminary data.</text>
</comment>
<dbReference type="EMBL" id="LFIV01000109">
    <property type="protein sequence ID" value="KZL69351.1"/>
    <property type="molecule type" value="Genomic_DNA"/>
</dbReference>
<dbReference type="OrthoDB" id="433924at2759"/>
<evidence type="ECO:0000313" key="2">
    <source>
        <dbReference type="EMBL" id="KZL69351.1"/>
    </source>
</evidence>
<gene>
    <name evidence="2" type="ORF">CT0861_08180</name>
</gene>
<dbReference type="AlphaFoldDB" id="A0A166RJQ5"/>
<dbReference type="CDD" id="cd00024">
    <property type="entry name" value="CD_CSD"/>
    <property type="match status" value="1"/>
</dbReference>
<dbReference type="InterPro" id="IPR016197">
    <property type="entry name" value="Chromo-like_dom_sf"/>
</dbReference>
<reference evidence="2 3" key="1">
    <citation type="submission" date="2015-06" db="EMBL/GenBank/DDBJ databases">
        <title>Survival trade-offs in plant roots during colonization by closely related pathogenic and mutualistic fungi.</title>
        <authorList>
            <person name="Hacquard S."/>
            <person name="Kracher B."/>
            <person name="Hiruma K."/>
            <person name="Weinman A."/>
            <person name="Muench P."/>
            <person name="Garrido Oter R."/>
            <person name="Ver Loren van Themaat E."/>
            <person name="Dallerey J.-F."/>
            <person name="Damm U."/>
            <person name="Henrissat B."/>
            <person name="Lespinet O."/>
            <person name="Thon M."/>
            <person name="Kemen E."/>
            <person name="McHardy A.C."/>
            <person name="Schulze-Lefert P."/>
            <person name="O'Connell R.J."/>
        </authorList>
    </citation>
    <scope>NUCLEOTIDE SEQUENCE [LARGE SCALE GENOMIC DNA]</scope>
    <source>
        <strain evidence="2 3">0861</strain>
    </source>
</reference>
<evidence type="ECO:0000313" key="3">
    <source>
        <dbReference type="Proteomes" id="UP000076552"/>
    </source>
</evidence>
<dbReference type="Proteomes" id="UP000076552">
    <property type="component" value="Unassembled WGS sequence"/>
</dbReference>
<comment type="subunit">
    <text evidence="1">Component of the NuA4 histone acetyltransferase complex.</text>
</comment>